<dbReference type="SUPFAM" id="SSF52172">
    <property type="entry name" value="CheY-like"/>
    <property type="match status" value="2"/>
</dbReference>
<dbReference type="PROSITE" id="PS50887">
    <property type="entry name" value="GGDEF"/>
    <property type="match status" value="1"/>
</dbReference>
<dbReference type="Proteomes" id="UP001238334">
    <property type="component" value="Chromosome"/>
</dbReference>
<comment type="caution">
    <text evidence="3">Lacks conserved residue(s) required for the propagation of feature annotation.</text>
</comment>
<evidence type="ECO:0000256" key="3">
    <source>
        <dbReference type="PROSITE-ProRule" id="PRU00169"/>
    </source>
</evidence>
<name>A0A9Y2KZL0_9RHOB</name>
<dbReference type="InterPro" id="IPR050469">
    <property type="entry name" value="Diguanylate_Cyclase"/>
</dbReference>
<dbReference type="PANTHER" id="PTHR45138:SF9">
    <property type="entry name" value="DIGUANYLATE CYCLASE DGCM-RELATED"/>
    <property type="match status" value="1"/>
</dbReference>
<protein>
    <recommendedName>
        <fullName evidence="1">diguanylate cyclase</fullName>
        <ecNumber evidence="1">2.7.7.65</ecNumber>
    </recommendedName>
</protein>
<dbReference type="NCBIfam" id="TIGR00254">
    <property type="entry name" value="GGDEF"/>
    <property type="match status" value="1"/>
</dbReference>
<evidence type="ECO:0000313" key="7">
    <source>
        <dbReference type="Proteomes" id="UP001238334"/>
    </source>
</evidence>
<dbReference type="CDD" id="cd01949">
    <property type="entry name" value="GGDEF"/>
    <property type="match status" value="1"/>
</dbReference>
<dbReference type="KEGG" id="ppso:QPJ95_01155"/>
<dbReference type="InterPro" id="IPR043128">
    <property type="entry name" value="Rev_trsase/Diguanyl_cyclase"/>
</dbReference>
<keyword evidence="6" id="KW-0808">Transferase</keyword>
<dbReference type="GO" id="GO:0052621">
    <property type="term" value="F:diguanylate cyclase activity"/>
    <property type="evidence" value="ECO:0007669"/>
    <property type="project" value="UniProtKB-EC"/>
</dbReference>
<dbReference type="EMBL" id="CP127247">
    <property type="protein sequence ID" value="WIY25588.1"/>
    <property type="molecule type" value="Genomic_DNA"/>
</dbReference>
<evidence type="ECO:0000313" key="6">
    <source>
        <dbReference type="EMBL" id="WIY25588.1"/>
    </source>
</evidence>
<evidence type="ECO:0000259" key="5">
    <source>
        <dbReference type="PROSITE" id="PS50887"/>
    </source>
</evidence>
<dbReference type="Gene3D" id="3.30.70.270">
    <property type="match status" value="1"/>
</dbReference>
<dbReference type="RefSeq" id="WP_270918776.1">
    <property type="nucleotide sequence ID" value="NZ_CP127247.1"/>
</dbReference>
<evidence type="ECO:0000256" key="1">
    <source>
        <dbReference type="ARBA" id="ARBA00012528"/>
    </source>
</evidence>
<dbReference type="SMART" id="SM00267">
    <property type="entry name" value="GGDEF"/>
    <property type="match status" value="1"/>
</dbReference>
<gene>
    <name evidence="6" type="ORF">QPJ95_01155</name>
</gene>
<dbReference type="Pfam" id="PF00072">
    <property type="entry name" value="Response_reg"/>
    <property type="match status" value="1"/>
</dbReference>
<dbReference type="AlphaFoldDB" id="A0A9Y2KZL0"/>
<dbReference type="InterPro" id="IPR001789">
    <property type="entry name" value="Sig_transdc_resp-reg_receiver"/>
</dbReference>
<dbReference type="SUPFAM" id="SSF55073">
    <property type="entry name" value="Nucleotide cyclase"/>
    <property type="match status" value="1"/>
</dbReference>
<dbReference type="InterPro" id="IPR011006">
    <property type="entry name" value="CheY-like_superfamily"/>
</dbReference>
<feature type="domain" description="GGDEF" evidence="5">
    <location>
        <begin position="323"/>
        <end position="468"/>
    </location>
</feature>
<evidence type="ECO:0000259" key="4">
    <source>
        <dbReference type="PROSITE" id="PS50110"/>
    </source>
</evidence>
<dbReference type="InterPro" id="IPR000160">
    <property type="entry name" value="GGDEF_dom"/>
</dbReference>
<dbReference type="Gene3D" id="3.40.50.2300">
    <property type="match status" value="1"/>
</dbReference>
<dbReference type="Pfam" id="PF00990">
    <property type="entry name" value="GGDEF"/>
    <property type="match status" value="1"/>
</dbReference>
<dbReference type="SMART" id="SM00448">
    <property type="entry name" value="REC"/>
    <property type="match status" value="1"/>
</dbReference>
<feature type="domain" description="Response regulatory" evidence="4">
    <location>
        <begin position="4"/>
        <end position="120"/>
    </location>
</feature>
<accession>A0A9Y2KZL0</accession>
<reference evidence="6 7" key="1">
    <citation type="submission" date="2023-06" db="EMBL/GenBank/DDBJ databases">
        <title>Parasedimentitalea psychrophila sp. nov., a psychrophilic bacterium isolated from deep-sea sediment.</title>
        <authorList>
            <person name="Li A."/>
        </authorList>
    </citation>
    <scope>NUCLEOTIDE SEQUENCE [LARGE SCALE GENOMIC DNA]</scope>
    <source>
        <strain evidence="6 7">QS115</strain>
    </source>
</reference>
<dbReference type="GO" id="GO:0000160">
    <property type="term" value="P:phosphorelay signal transduction system"/>
    <property type="evidence" value="ECO:0007669"/>
    <property type="project" value="InterPro"/>
</dbReference>
<keyword evidence="6" id="KW-0548">Nucleotidyltransferase</keyword>
<organism evidence="6 7">
    <name type="scientific">Parasedimentitalea psychrophila</name>
    <dbReference type="NCBI Taxonomy" id="2997337"/>
    <lineage>
        <taxon>Bacteria</taxon>
        <taxon>Pseudomonadati</taxon>
        <taxon>Pseudomonadota</taxon>
        <taxon>Alphaproteobacteria</taxon>
        <taxon>Rhodobacterales</taxon>
        <taxon>Paracoccaceae</taxon>
        <taxon>Parasedimentitalea</taxon>
    </lineage>
</organism>
<feature type="domain" description="Response regulatory" evidence="4">
    <location>
        <begin position="157"/>
        <end position="273"/>
    </location>
</feature>
<proteinExistence type="predicted"/>
<dbReference type="GO" id="GO:0005886">
    <property type="term" value="C:plasma membrane"/>
    <property type="evidence" value="ECO:0007669"/>
    <property type="project" value="TreeGrafter"/>
</dbReference>
<dbReference type="InterPro" id="IPR029787">
    <property type="entry name" value="Nucleotide_cyclase"/>
</dbReference>
<dbReference type="PROSITE" id="PS50110">
    <property type="entry name" value="RESPONSE_REGULATORY"/>
    <property type="match status" value="2"/>
</dbReference>
<evidence type="ECO:0000256" key="2">
    <source>
        <dbReference type="ARBA" id="ARBA00034247"/>
    </source>
</evidence>
<dbReference type="EC" id="2.7.7.65" evidence="1"/>
<dbReference type="FunFam" id="3.30.70.270:FF:000001">
    <property type="entry name" value="Diguanylate cyclase domain protein"/>
    <property type="match status" value="1"/>
</dbReference>
<comment type="catalytic activity">
    <reaction evidence="2">
        <text>2 GTP = 3',3'-c-di-GMP + 2 diphosphate</text>
        <dbReference type="Rhea" id="RHEA:24898"/>
        <dbReference type="ChEBI" id="CHEBI:33019"/>
        <dbReference type="ChEBI" id="CHEBI:37565"/>
        <dbReference type="ChEBI" id="CHEBI:58805"/>
        <dbReference type="EC" id="2.7.7.65"/>
    </reaction>
</comment>
<dbReference type="GO" id="GO:1902201">
    <property type="term" value="P:negative regulation of bacterial-type flagellum-dependent cell motility"/>
    <property type="evidence" value="ECO:0007669"/>
    <property type="project" value="TreeGrafter"/>
</dbReference>
<dbReference type="GO" id="GO:0043709">
    <property type="term" value="P:cell adhesion involved in single-species biofilm formation"/>
    <property type="evidence" value="ECO:0007669"/>
    <property type="project" value="TreeGrafter"/>
</dbReference>
<sequence>MQGTILIIDGVATNRIMLKVQLSAAYYRVVQTDSVASALSVAQRCCPDLVLTAMTLPDGGAVDVAAALASDAALANVPVIAVSAQNDNASRIEALSAGIDDVLHQPLDDVILQARIRSLIRSRSSRDDLTLQHEAAQTFGQPLSEGECLAKIRNSKVALVAQDAPTAAQWAARLQSLVPYHLHPHQIGDIQQLMTDPVPDVIVVELTKTATGLGLRLLADLRARAATRNSVVIAIPSPADAHVAAEALDRGAHDVLQSGFNVQELALRLSTQLQHKARNDRLRATVRNGLRAAVEDPMTGLYNRRYARPFLDRVARNAVDCDEHFALMLIDLDHFKQVNDRYGHPAGDAVLVEASNRLLKQLRPVDLLARVGGEEFMIVMPGLGAAQASEIAERLCRQINATPFQVAGIDEPIHVTTSIGLAIGGGDPCAGPTRKSRPTSVTDLIADADRALYGAKDAGRNQVTLSSVAA</sequence>
<keyword evidence="7" id="KW-1185">Reference proteome</keyword>
<dbReference type="PANTHER" id="PTHR45138">
    <property type="entry name" value="REGULATORY COMPONENTS OF SENSORY TRANSDUCTION SYSTEM"/>
    <property type="match status" value="1"/>
</dbReference>